<evidence type="ECO:0000313" key="2">
    <source>
        <dbReference type="Proteomes" id="UP001221757"/>
    </source>
</evidence>
<dbReference type="AlphaFoldDB" id="A0AAD7GM78"/>
<gene>
    <name evidence="1" type="ORF">B0H17DRAFT_1130447</name>
</gene>
<name>A0AAD7GM78_MYCRO</name>
<protein>
    <submittedName>
        <fullName evidence="1">Uncharacterized protein</fullName>
    </submittedName>
</protein>
<evidence type="ECO:0000313" key="1">
    <source>
        <dbReference type="EMBL" id="KAJ7697482.1"/>
    </source>
</evidence>
<keyword evidence="2" id="KW-1185">Reference proteome</keyword>
<organism evidence="1 2">
    <name type="scientific">Mycena rosella</name>
    <name type="common">Pink bonnet</name>
    <name type="synonym">Agaricus rosellus</name>
    <dbReference type="NCBI Taxonomy" id="1033263"/>
    <lineage>
        <taxon>Eukaryota</taxon>
        <taxon>Fungi</taxon>
        <taxon>Dikarya</taxon>
        <taxon>Basidiomycota</taxon>
        <taxon>Agaricomycotina</taxon>
        <taxon>Agaricomycetes</taxon>
        <taxon>Agaricomycetidae</taxon>
        <taxon>Agaricales</taxon>
        <taxon>Marasmiineae</taxon>
        <taxon>Mycenaceae</taxon>
        <taxon>Mycena</taxon>
    </lineage>
</organism>
<accession>A0AAD7GM78</accession>
<dbReference type="Proteomes" id="UP001221757">
    <property type="component" value="Unassembled WGS sequence"/>
</dbReference>
<comment type="caution">
    <text evidence="1">The sequence shown here is derived from an EMBL/GenBank/DDBJ whole genome shotgun (WGS) entry which is preliminary data.</text>
</comment>
<proteinExistence type="predicted"/>
<dbReference type="EMBL" id="JARKIE010000030">
    <property type="protein sequence ID" value="KAJ7697482.1"/>
    <property type="molecule type" value="Genomic_DNA"/>
</dbReference>
<reference evidence="1" key="1">
    <citation type="submission" date="2023-03" db="EMBL/GenBank/DDBJ databases">
        <title>Massive genome expansion in bonnet fungi (Mycena s.s.) driven by repeated elements and novel gene families across ecological guilds.</title>
        <authorList>
            <consortium name="Lawrence Berkeley National Laboratory"/>
            <person name="Harder C.B."/>
            <person name="Miyauchi S."/>
            <person name="Viragh M."/>
            <person name="Kuo A."/>
            <person name="Thoen E."/>
            <person name="Andreopoulos B."/>
            <person name="Lu D."/>
            <person name="Skrede I."/>
            <person name="Drula E."/>
            <person name="Henrissat B."/>
            <person name="Morin E."/>
            <person name="Kohler A."/>
            <person name="Barry K."/>
            <person name="LaButti K."/>
            <person name="Morin E."/>
            <person name="Salamov A."/>
            <person name="Lipzen A."/>
            <person name="Mereny Z."/>
            <person name="Hegedus B."/>
            <person name="Baldrian P."/>
            <person name="Stursova M."/>
            <person name="Weitz H."/>
            <person name="Taylor A."/>
            <person name="Grigoriev I.V."/>
            <person name="Nagy L.G."/>
            <person name="Martin F."/>
            <person name="Kauserud H."/>
        </authorList>
    </citation>
    <scope>NUCLEOTIDE SEQUENCE</scope>
    <source>
        <strain evidence="1">CBHHK067</strain>
    </source>
</reference>
<sequence>MTYHCGRRIIGGRNEWMFAASSVRRGRVEGERIVKYKAIDREVAELLAFICAKTREGGTVGLQNTSISGLCRDHCGKREIAKIQTRFYETKEFVEGEETVVVVLIRADMQQP</sequence>